<keyword evidence="8" id="KW-1185">Reference proteome</keyword>
<evidence type="ECO:0000256" key="2">
    <source>
        <dbReference type="ARBA" id="ARBA00023015"/>
    </source>
</evidence>
<accession>A0ABZ1EG29</accession>
<protein>
    <submittedName>
        <fullName evidence="7">Sigma-70 family RNA polymerase sigma factor</fullName>
    </submittedName>
</protein>
<evidence type="ECO:0000256" key="1">
    <source>
        <dbReference type="ARBA" id="ARBA00010641"/>
    </source>
</evidence>
<keyword evidence="4" id="KW-0238">DNA-binding</keyword>
<dbReference type="InterPro" id="IPR014284">
    <property type="entry name" value="RNA_pol_sigma-70_dom"/>
</dbReference>
<dbReference type="SUPFAM" id="SSF88946">
    <property type="entry name" value="Sigma2 domain of RNA polymerase sigma factors"/>
    <property type="match status" value="1"/>
</dbReference>
<dbReference type="PANTHER" id="PTHR43133">
    <property type="entry name" value="RNA POLYMERASE ECF-TYPE SIGMA FACTO"/>
    <property type="match status" value="1"/>
</dbReference>
<dbReference type="InterPro" id="IPR039425">
    <property type="entry name" value="RNA_pol_sigma-70-like"/>
</dbReference>
<evidence type="ECO:0000259" key="6">
    <source>
        <dbReference type="Pfam" id="PF04542"/>
    </source>
</evidence>
<dbReference type="Proteomes" id="UP001334804">
    <property type="component" value="Chromosome"/>
</dbReference>
<dbReference type="NCBIfam" id="TIGR02937">
    <property type="entry name" value="sigma70-ECF"/>
    <property type="match status" value="1"/>
</dbReference>
<evidence type="ECO:0000313" key="7">
    <source>
        <dbReference type="EMBL" id="WSA33803.1"/>
    </source>
</evidence>
<dbReference type="Pfam" id="PF04542">
    <property type="entry name" value="Sigma70_r2"/>
    <property type="match status" value="1"/>
</dbReference>
<evidence type="ECO:0000313" key="8">
    <source>
        <dbReference type="Proteomes" id="UP001334804"/>
    </source>
</evidence>
<dbReference type="InterPro" id="IPR013325">
    <property type="entry name" value="RNA_pol_sigma_r2"/>
</dbReference>
<keyword evidence="2" id="KW-0805">Transcription regulation</keyword>
<dbReference type="InterPro" id="IPR007627">
    <property type="entry name" value="RNA_pol_sigma70_r2"/>
</dbReference>
<dbReference type="EMBL" id="CP109071">
    <property type="protein sequence ID" value="WSA33803.1"/>
    <property type="molecule type" value="Genomic_DNA"/>
</dbReference>
<name>A0ABZ1EG29_9ACTN</name>
<dbReference type="RefSeq" id="WP_091622039.1">
    <property type="nucleotide sequence ID" value="NZ_CP109071.1"/>
</dbReference>
<sequence>MFLAGRLFGWLGVSTRISADSSQGHDVGSSRSRPKLTREQLDEIEHLYRQEAGELYRYACSNSLGRMSESWDLVQTTFHEAIHAWQKVGRYGPDERRKWLRRVLKNKAIDLWRKQKVVDLTADVSHPHSRSDDTGERAEFAIALARCWKVIEQMPPVRRNVASLVWGESWAPNRVAEHLGLAPSTVRGHLLEARRQLRASVGHLVPFIDDEEEQEPAS</sequence>
<evidence type="ECO:0000256" key="4">
    <source>
        <dbReference type="ARBA" id="ARBA00023125"/>
    </source>
</evidence>
<keyword evidence="5" id="KW-0804">Transcription</keyword>
<reference evidence="7 8" key="1">
    <citation type="submission" date="2022-10" db="EMBL/GenBank/DDBJ databases">
        <title>The complete genomes of actinobacterial strains from the NBC collection.</title>
        <authorList>
            <person name="Joergensen T.S."/>
            <person name="Alvarez Arevalo M."/>
            <person name="Sterndorff E.B."/>
            <person name="Faurdal D."/>
            <person name="Vuksanovic O."/>
            <person name="Mourched A.-S."/>
            <person name="Charusanti P."/>
            <person name="Shaw S."/>
            <person name="Blin K."/>
            <person name="Weber T."/>
        </authorList>
    </citation>
    <scope>NUCLEOTIDE SEQUENCE [LARGE SCALE GENOMIC DNA]</scope>
    <source>
        <strain evidence="7 8">NBC 01809</strain>
    </source>
</reference>
<dbReference type="InterPro" id="IPR013324">
    <property type="entry name" value="RNA_pol_sigma_r3/r4-like"/>
</dbReference>
<organism evidence="7 8">
    <name type="scientific">Micromonospora peucetia</name>
    <dbReference type="NCBI Taxonomy" id="47871"/>
    <lineage>
        <taxon>Bacteria</taxon>
        <taxon>Bacillati</taxon>
        <taxon>Actinomycetota</taxon>
        <taxon>Actinomycetes</taxon>
        <taxon>Micromonosporales</taxon>
        <taxon>Micromonosporaceae</taxon>
        <taxon>Micromonospora</taxon>
    </lineage>
</organism>
<dbReference type="InterPro" id="IPR036388">
    <property type="entry name" value="WH-like_DNA-bd_sf"/>
</dbReference>
<gene>
    <name evidence="7" type="ORF">OIE14_07075</name>
</gene>
<keyword evidence="3" id="KW-0731">Sigma factor</keyword>
<proteinExistence type="inferred from homology"/>
<feature type="domain" description="RNA polymerase sigma-70 region 2" evidence="6">
    <location>
        <begin position="47"/>
        <end position="116"/>
    </location>
</feature>
<dbReference type="PANTHER" id="PTHR43133:SF8">
    <property type="entry name" value="RNA POLYMERASE SIGMA FACTOR HI_1459-RELATED"/>
    <property type="match status" value="1"/>
</dbReference>
<evidence type="ECO:0000256" key="5">
    <source>
        <dbReference type="ARBA" id="ARBA00023163"/>
    </source>
</evidence>
<evidence type="ECO:0000256" key="3">
    <source>
        <dbReference type="ARBA" id="ARBA00023082"/>
    </source>
</evidence>
<comment type="similarity">
    <text evidence="1">Belongs to the sigma-70 factor family. ECF subfamily.</text>
</comment>
<dbReference type="Gene3D" id="1.10.1740.10">
    <property type="match status" value="1"/>
</dbReference>
<dbReference type="SUPFAM" id="SSF88659">
    <property type="entry name" value="Sigma3 and sigma4 domains of RNA polymerase sigma factors"/>
    <property type="match status" value="1"/>
</dbReference>
<dbReference type="Gene3D" id="1.10.10.10">
    <property type="entry name" value="Winged helix-like DNA-binding domain superfamily/Winged helix DNA-binding domain"/>
    <property type="match status" value="1"/>
</dbReference>